<keyword evidence="2" id="KW-0418">Kinase</keyword>
<reference evidence="3" key="1">
    <citation type="submission" date="2018-05" db="EMBL/GenBank/DDBJ databases">
        <title>Draft genome sequence of Stemphylium lycopersici strain CIDEFI 213.</title>
        <authorList>
            <person name="Medina R."/>
            <person name="Franco M.E.E."/>
            <person name="Lucentini C.G."/>
            <person name="Saparrat M.C.N."/>
            <person name="Balatti P.A."/>
        </authorList>
    </citation>
    <scope>NUCLEOTIDE SEQUENCE [LARGE SCALE GENOMIC DNA]</scope>
    <source>
        <strain evidence="3">CIDEFI 213</strain>
    </source>
</reference>
<comment type="caution">
    <text evidence="2">The sequence shown here is derived from an EMBL/GenBank/DDBJ whole genome shotgun (WGS) entry which is preliminary data.</text>
</comment>
<accession>A0A364N8S0</accession>
<dbReference type="AlphaFoldDB" id="A0A364N8S0"/>
<protein>
    <submittedName>
        <fullName evidence="2">Autoinducer 2 sensor kinase/phosphatase luxQ</fullName>
    </submittedName>
</protein>
<name>A0A364N8S0_STELY</name>
<dbReference type="EMBL" id="QGDH01000032">
    <property type="protein sequence ID" value="RAR13682.1"/>
    <property type="molecule type" value="Genomic_DNA"/>
</dbReference>
<organism evidence="2 3">
    <name type="scientific">Stemphylium lycopersici</name>
    <name type="common">Tomato gray leaf spot disease fungus</name>
    <name type="synonym">Thyrospora lycopersici</name>
    <dbReference type="NCBI Taxonomy" id="183478"/>
    <lineage>
        <taxon>Eukaryota</taxon>
        <taxon>Fungi</taxon>
        <taxon>Dikarya</taxon>
        <taxon>Ascomycota</taxon>
        <taxon>Pezizomycotina</taxon>
        <taxon>Dothideomycetes</taxon>
        <taxon>Pleosporomycetidae</taxon>
        <taxon>Pleosporales</taxon>
        <taxon>Pleosporineae</taxon>
        <taxon>Pleosporaceae</taxon>
        <taxon>Stemphylium</taxon>
    </lineage>
</organism>
<keyword evidence="1" id="KW-1133">Transmembrane helix</keyword>
<dbReference type="Proteomes" id="UP000249619">
    <property type="component" value="Unassembled WGS sequence"/>
</dbReference>
<keyword evidence="2" id="KW-0808">Transferase</keyword>
<keyword evidence="3" id="KW-1185">Reference proteome</keyword>
<dbReference type="OrthoDB" id="3773432at2759"/>
<feature type="transmembrane region" description="Helical" evidence="1">
    <location>
        <begin position="9"/>
        <end position="30"/>
    </location>
</feature>
<keyword evidence="1" id="KW-0472">Membrane</keyword>
<evidence type="ECO:0000313" key="2">
    <source>
        <dbReference type="EMBL" id="RAR13682.1"/>
    </source>
</evidence>
<gene>
    <name evidence="2" type="ORF">DDE83_003005</name>
</gene>
<proteinExistence type="predicted"/>
<evidence type="ECO:0000313" key="3">
    <source>
        <dbReference type="Proteomes" id="UP000249619"/>
    </source>
</evidence>
<keyword evidence="1" id="KW-0812">Transmembrane</keyword>
<dbReference type="GO" id="GO:0016301">
    <property type="term" value="F:kinase activity"/>
    <property type="evidence" value="ECO:0007669"/>
    <property type="project" value="UniProtKB-KW"/>
</dbReference>
<evidence type="ECO:0000256" key="1">
    <source>
        <dbReference type="SAM" id="Phobius"/>
    </source>
</evidence>
<sequence>MTPQPSEFFIYFQVFCIGLMTMSYAFHGLVQRTVAAPLEPIRSSVAESMTVSVVIMQAPSMAASLTGANFALPTTIGAGGTSAFAMPSRGPGMVANASNGVPATVTQTSLLPYETMGYGWDPPTKDIGYTYGNATINNGCEESFNLMLVGGFRLGGLRVDKDGWDTPEEQVVYSIPAGGSYSEPYRMTYISADNSTGYNAATDKLWGQGISLKIYWADRPGDMNHTQFEYGLNNNPKNNLLYPELWYDVSLLDCGHAEKPSTLDYNATELDWQRKMEQCPGYQGGLTVRFEEACGSSADSCEEIDCAGECSDVYNFDRSRELEPTKQCAKEYKGNVMLNLCAGVR</sequence>